<feature type="region of interest" description="Disordered" evidence="2">
    <location>
        <begin position="1"/>
        <end position="28"/>
    </location>
</feature>
<dbReference type="InterPro" id="IPR001932">
    <property type="entry name" value="PPM-type_phosphatase-like_dom"/>
</dbReference>
<dbReference type="Gene3D" id="3.30.450.40">
    <property type="match status" value="1"/>
</dbReference>
<dbReference type="Gene3D" id="3.60.40.10">
    <property type="entry name" value="PPM-type phosphatase domain"/>
    <property type="match status" value="1"/>
</dbReference>
<dbReference type="InterPro" id="IPR029016">
    <property type="entry name" value="GAF-like_dom_sf"/>
</dbReference>
<evidence type="ECO:0000259" key="3">
    <source>
        <dbReference type="SMART" id="SM00065"/>
    </source>
</evidence>
<accession>A0ABW2P1P7</accession>
<comment type="caution">
    <text evidence="5">The sequence shown here is derived from an EMBL/GenBank/DDBJ whole genome shotgun (WGS) entry which is preliminary data.</text>
</comment>
<keyword evidence="1" id="KW-0378">Hydrolase</keyword>
<dbReference type="RefSeq" id="WP_380825095.1">
    <property type="nucleotide sequence ID" value="NZ_JBHTCG010000004.1"/>
</dbReference>
<dbReference type="InterPro" id="IPR036457">
    <property type="entry name" value="PPM-type-like_dom_sf"/>
</dbReference>
<protein>
    <submittedName>
        <fullName evidence="5">SpoIIE family protein phosphatase</fullName>
    </submittedName>
</protein>
<dbReference type="Gene3D" id="3.30.450.20">
    <property type="entry name" value="PAS domain"/>
    <property type="match status" value="1"/>
</dbReference>
<evidence type="ECO:0000256" key="1">
    <source>
        <dbReference type="ARBA" id="ARBA00022801"/>
    </source>
</evidence>
<dbReference type="PANTHER" id="PTHR43156">
    <property type="entry name" value="STAGE II SPORULATION PROTEIN E-RELATED"/>
    <property type="match status" value="1"/>
</dbReference>
<dbReference type="InterPro" id="IPR052016">
    <property type="entry name" value="Bact_Sigma-Reg"/>
</dbReference>
<dbReference type="InterPro" id="IPR035965">
    <property type="entry name" value="PAS-like_dom_sf"/>
</dbReference>
<proteinExistence type="predicted"/>
<dbReference type="SUPFAM" id="SSF55781">
    <property type="entry name" value="GAF domain-like"/>
    <property type="match status" value="1"/>
</dbReference>
<dbReference type="SUPFAM" id="SSF81606">
    <property type="entry name" value="PP2C-like"/>
    <property type="match status" value="1"/>
</dbReference>
<feature type="domain" description="PPM-type phosphatase" evidence="4">
    <location>
        <begin position="395"/>
        <end position="608"/>
    </location>
</feature>
<dbReference type="SMART" id="SM00331">
    <property type="entry name" value="PP2C_SIG"/>
    <property type="match status" value="1"/>
</dbReference>
<dbReference type="Proteomes" id="UP001596496">
    <property type="component" value="Unassembled WGS sequence"/>
</dbReference>
<dbReference type="SMART" id="SM00065">
    <property type="entry name" value="GAF"/>
    <property type="match status" value="1"/>
</dbReference>
<gene>
    <name evidence="5" type="ORF">ACFQSB_07285</name>
</gene>
<organism evidence="5 6">
    <name type="scientific">Sphaerisporangium rhizosphaerae</name>
    <dbReference type="NCBI Taxonomy" id="2269375"/>
    <lineage>
        <taxon>Bacteria</taxon>
        <taxon>Bacillati</taxon>
        <taxon>Actinomycetota</taxon>
        <taxon>Actinomycetes</taxon>
        <taxon>Streptosporangiales</taxon>
        <taxon>Streptosporangiaceae</taxon>
        <taxon>Sphaerisporangium</taxon>
    </lineage>
</organism>
<dbReference type="Pfam" id="PF07228">
    <property type="entry name" value="SpoIIE"/>
    <property type="match status" value="1"/>
</dbReference>
<dbReference type="InterPro" id="IPR003018">
    <property type="entry name" value="GAF"/>
</dbReference>
<feature type="region of interest" description="Disordered" evidence="2">
    <location>
        <begin position="366"/>
        <end position="394"/>
    </location>
</feature>
<sequence length="616" mass="65021">MSRARPTGDISGATSELPAHHRTDLLPAPAMTPDATLMRALLEASGEGVVLCDADGRVLLANAAAVRIVPDAIPGLPTSSAATAACPFDPATPIGVSRLTVHGGRTVRVRREMVGPAHQAWFLSEVAGEVPAGARPLSPANERAEFRPVSHAHERAEFLVEAGHRLSGSLNTRRCARATAELAASFLADAATVLLLPDHRRSHSWLRATAWGSTVREGEVRSVAELPELTDALYGYAAMPHLRIDAARAPGWLLPEGFGRAGHLLMTPLPGNGTAAGVLVLARREGAPPFDAAAESLVRAFAVRAGAALASALLYQEQSATNAILTEDLLPPELPVLDEAELAGSLRPSQQTELIGGDFYDVCRPSPGRPGVPHDKRRPGAPYGLDRSGMPQSVDRQDAPYAVRLDVPARVGMGEDAPLVVLGDVCGKGARAAVLAGRIRHCLRTLLLVENRPERLIALINQTLLATPASDAYATLVLARLRPGRAGRLLIDVAVAGHPEPLILRADGSVEEVSASGSMLGIDDHLDLRPVTVELAPGELCLLYTDGITEASGGPAGTELYGTNRLKEALATCAGMPISAVVQRLEEVTTAWTSHGDKDDRALLAIRARPLPERHR</sequence>
<keyword evidence="6" id="KW-1185">Reference proteome</keyword>
<evidence type="ECO:0000313" key="5">
    <source>
        <dbReference type="EMBL" id="MFC7382005.1"/>
    </source>
</evidence>
<dbReference type="SUPFAM" id="SSF55785">
    <property type="entry name" value="PYP-like sensor domain (PAS domain)"/>
    <property type="match status" value="1"/>
</dbReference>
<evidence type="ECO:0000313" key="6">
    <source>
        <dbReference type="Proteomes" id="UP001596496"/>
    </source>
</evidence>
<evidence type="ECO:0000256" key="2">
    <source>
        <dbReference type="SAM" id="MobiDB-lite"/>
    </source>
</evidence>
<reference evidence="6" key="1">
    <citation type="journal article" date="2019" name="Int. J. Syst. Evol. Microbiol.">
        <title>The Global Catalogue of Microorganisms (GCM) 10K type strain sequencing project: providing services to taxonomists for standard genome sequencing and annotation.</title>
        <authorList>
            <consortium name="The Broad Institute Genomics Platform"/>
            <consortium name="The Broad Institute Genome Sequencing Center for Infectious Disease"/>
            <person name="Wu L."/>
            <person name="Ma J."/>
        </authorList>
    </citation>
    <scope>NUCLEOTIDE SEQUENCE [LARGE SCALE GENOMIC DNA]</scope>
    <source>
        <strain evidence="6">CECT 7649</strain>
    </source>
</reference>
<dbReference type="EMBL" id="JBHTCG010000004">
    <property type="protein sequence ID" value="MFC7382005.1"/>
    <property type="molecule type" value="Genomic_DNA"/>
</dbReference>
<dbReference type="PANTHER" id="PTHR43156:SF2">
    <property type="entry name" value="STAGE II SPORULATION PROTEIN E"/>
    <property type="match status" value="1"/>
</dbReference>
<name>A0ABW2P1P7_9ACTN</name>
<feature type="domain" description="GAF" evidence="3">
    <location>
        <begin position="170"/>
        <end position="319"/>
    </location>
</feature>
<evidence type="ECO:0000259" key="4">
    <source>
        <dbReference type="SMART" id="SM00331"/>
    </source>
</evidence>